<feature type="compositionally biased region" description="Basic and acidic residues" evidence="2">
    <location>
        <begin position="702"/>
        <end position="717"/>
    </location>
</feature>
<keyword evidence="1" id="KW-0175">Coiled coil</keyword>
<feature type="region of interest" description="Disordered" evidence="2">
    <location>
        <begin position="231"/>
        <end position="285"/>
    </location>
</feature>
<feature type="compositionally biased region" description="Basic residues" evidence="2">
    <location>
        <begin position="690"/>
        <end position="701"/>
    </location>
</feature>
<feature type="compositionally biased region" description="Basic and acidic residues" evidence="2">
    <location>
        <begin position="411"/>
        <end position="424"/>
    </location>
</feature>
<dbReference type="EMBL" id="BQNB010016792">
    <property type="protein sequence ID" value="GJT55846.1"/>
    <property type="molecule type" value="Genomic_DNA"/>
</dbReference>
<dbReference type="Proteomes" id="UP001151760">
    <property type="component" value="Unassembled WGS sequence"/>
</dbReference>
<evidence type="ECO:0000256" key="2">
    <source>
        <dbReference type="SAM" id="MobiDB-lite"/>
    </source>
</evidence>
<accession>A0ABQ5EXR9</accession>
<comment type="caution">
    <text evidence="3">The sequence shown here is derived from an EMBL/GenBank/DDBJ whole genome shotgun (WGS) entry which is preliminary data.</text>
</comment>
<feature type="compositionally biased region" description="Acidic residues" evidence="2">
    <location>
        <begin position="718"/>
        <end position="730"/>
    </location>
</feature>
<feature type="region of interest" description="Disordered" evidence="2">
    <location>
        <begin position="672"/>
        <end position="730"/>
    </location>
</feature>
<reference evidence="3" key="2">
    <citation type="submission" date="2022-01" db="EMBL/GenBank/DDBJ databases">
        <authorList>
            <person name="Yamashiro T."/>
            <person name="Shiraishi A."/>
            <person name="Satake H."/>
            <person name="Nakayama K."/>
        </authorList>
    </citation>
    <scope>NUCLEOTIDE SEQUENCE</scope>
</reference>
<feature type="compositionally biased region" description="Polar residues" evidence="2">
    <location>
        <begin position="44"/>
        <end position="56"/>
    </location>
</feature>
<sequence length="918" mass="104218">MHITLGNSKEVGTPRYLSLVVPLRKVSDEAVHKEFNDRMERVATTASSSEAEQDSGSGPRCQDTILGDVDAQTRFETTSKQFNDPPLSKVNTFGSGEDNMRILELMEIVHKFNAVRHQLLLLVQVPAAEESDGFAKIIDFLKASSVSYALSVNPIIYTSTIQQFWATAHVKTVNEVRQLQALIDKKKVIITEASIRNDLHLDDAKCTDCLPNTTIFEELAKMGMLVQASEEVGKDSIPPTDSTQIPIIDQPCTSDLEEEVSQDETEHEESVPTPSNDPQPSGEDNMQLTDLMVLCTKLQTQVLDLEKAKDAQAKEIAALKKRVQKLERKKTSRTTGLKRLKKVGMSRRVESSEDQESLGAPEDASKQGRSIADIDADVEVTLVDETQERQDDELMFDTGVLDTDEMHVEAKVDEKDEQSTKLDDSTAGEAVTTASVEDSAAPTTIEEITLAQTLIQIKAAKPKVVTTAATTTTTTRPKAKGVVVQEPSEFRVPQEAQPSISKDKGKGIMIEPEVPLKRKDQIALDEQIARDIQAKLDVELIEEQKLARKQEEEANIALIESWENTQAMMEANRLLAERLQSKEREELTDEEKGKLFMELMEKRRKHFAALRAQEKRNRPPTKAQKRTQMSTYLKHMGGYTYKQLKGKSFDEIQKLFDKEMKRVNTFVAMGSEVQESKEKKVEGSEETTKGSRKKMLGRKRAGKEQQQESSKKQRMEEDKELDEVEEVSEDDEGELMKHLVIKKDEDITIDAIPLATKLPVIIDYKLHKEGMMVHYQLIRADGSSKRYSSMIRMPQGIDKEDLEALWKIVKTKYSDIRPEDEFERVLWGDLKVMFEPDKRSDVWRILQGYRVTIWKLIDSSGVHFVRFDNVHIFMLVDKRYPLTPITITNMLNKKLQTDHQNEMCYQLLKLMVKQQKGQ</sequence>
<name>A0ABQ5EXR9_9ASTR</name>
<feature type="compositionally biased region" description="Acidic residues" evidence="2">
    <location>
        <begin position="255"/>
        <end position="267"/>
    </location>
</feature>
<feature type="region of interest" description="Disordered" evidence="2">
    <location>
        <begin position="411"/>
        <end position="438"/>
    </location>
</feature>
<evidence type="ECO:0000256" key="1">
    <source>
        <dbReference type="SAM" id="Coils"/>
    </source>
</evidence>
<feature type="region of interest" description="Disordered" evidence="2">
    <location>
        <begin position="40"/>
        <end position="63"/>
    </location>
</feature>
<feature type="coiled-coil region" evidence="1">
    <location>
        <begin position="302"/>
        <end position="329"/>
    </location>
</feature>
<feature type="region of interest" description="Disordered" evidence="2">
    <location>
        <begin position="343"/>
        <end position="372"/>
    </location>
</feature>
<reference evidence="3" key="1">
    <citation type="journal article" date="2022" name="Int. J. Mol. Sci.">
        <title>Draft Genome of Tanacetum Coccineum: Genomic Comparison of Closely Related Tanacetum-Family Plants.</title>
        <authorList>
            <person name="Yamashiro T."/>
            <person name="Shiraishi A."/>
            <person name="Nakayama K."/>
            <person name="Satake H."/>
        </authorList>
    </citation>
    <scope>NUCLEOTIDE SEQUENCE</scope>
</reference>
<organism evidence="3 4">
    <name type="scientific">Tanacetum coccineum</name>
    <dbReference type="NCBI Taxonomy" id="301880"/>
    <lineage>
        <taxon>Eukaryota</taxon>
        <taxon>Viridiplantae</taxon>
        <taxon>Streptophyta</taxon>
        <taxon>Embryophyta</taxon>
        <taxon>Tracheophyta</taxon>
        <taxon>Spermatophyta</taxon>
        <taxon>Magnoliopsida</taxon>
        <taxon>eudicotyledons</taxon>
        <taxon>Gunneridae</taxon>
        <taxon>Pentapetalae</taxon>
        <taxon>asterids</taxon>
        <taxon>campanulids</taxon>
        <taxon>Asterales</taxon>
        <taxon>Asteraceae</taxon>
        <taxon>Asteroideae</taxon>
        <taxon>Anthemideae</taxon>
        <taxon>Anthemidinae</taxon>
        <taxon>Tanacetum</taxon>
    </lineage>
</organism>
<gene>
    <name evidence="3" type="ORF">Tco_0990900</name>
</gene>
<evidence type="ECO:0000313" key="4">
    <source>
        <dbReference type="Proteomes" id="UP001151760"/>
    </source>
</evidence>
<evidence type="ECO:0000313" key="3">
    <source>
        <dbReference type="EMBL" id="GJT55846.1"/>
    </source>
</evidence>
<keyword evidence="4" id="KW-1185">Reference proteome</keyword>
<protein>
    <submittedName>
        <fullName evidence="3">Uncharacterized protein</fullName>
    </submittedName>
</protein>
<feature type="compositionally biased region" description="Polar residues" evidence="2">
    <location>
        <begin position="272"/>
        <end position="285"/>
    </location>
</feature>
<proteinExistence type="predicted"/>
<feature type="compositionally biased region" description="Basic and acidic residues" evidence="2">
    <location>
        <begin position="674"/>
        <end position="689"/>
    </location>
</feature>